<comment type="caution">
    <text evidence="1">The sequence shown here is derived from an EMBL/GenBank/DDBJ whole genome shotgun (WGS) entry which is preliminary data.</text>
</comment>
<organism evidence="1 2">
    <name type="scientific">Thermasporomyces composti</name>
    <dbReference type="NCBI Taxonomy" id="696763"/>
    <lineage>
        <taxon>Bacteria</taxon>
        <taxon>Bacillati</taxon>
        <taxon>Actinomycetota</taxon>
        <taxon>Actinomycetes</taxon>
        <taxon>Propionibacteriales</taxon>
        <taxon>Nocardioidaceae</taxon>
        <taxon>Thermasporomyces</taxon>
    </lineage>
</organism>
<evidence type="ECO:0000313" key="2">
    <source>
        <dbReference type="Proteomes" id="UP000256485"/>
    </source>
</evidence>
<dbReference type="OrthoDB" id="581140at2"/>
<sequence>MEGSQQAGRASRMAAAAVAFLASLDPDQRRAATAPFDTPDHREWTYLPGPRPGLALADMTERQRELAMVLLDTGLSAHGSREARAVMALEAVLRELERGAGRAMWRQRHPHYYWVRILGDPGGDQPWAWRVNGHHLATHVTVVGDRIAATPQFFGANPARVPSGPHAGLRTLPDAEDLGRALLEALDPDRRTVAIVSPEAPDDILTRRDPVADPSVVPRGLTYADMTEPQRRLLTTLVRYYMGRVAPEAAETAWRDAVDAGLTEVAFCWAGSTTPGEGHYYAVTGPTFLLEYDNTQNGANHVHTVWRDLRRDWGEDLLAAHYAAHHA</sequence>
<keyword evidence="2" id="KW-1185">Reference proteome</keyword>
<name>A0A3D9V074_THECX</name>
<dbReference type="RefSeq" id="WP_115848763.1">
    <property type="nucleotide sequence ID" value="NZ_QTUC01000001.1"/>
</dbReference>
<dbReference type="Proteomes" id="UP000256485">
    <property type="component" value="Unassembled WGS sequence"/>
</dbReference>
<dbReference type="AlphaFoldDB" id="A0A3D9V074"/>
<reference evidence="1 2" key="1">
    <citation type="submission" date="2018-08" db="EMBL/GenBank/DDBJ databases">
        <title>Sequencing the genomes of 1000 actinobacteria strains.</title>
        <authorList>
            <person name="Klenk H.-P."/>
        </authorList>
    </citation>
    <scope>NUCLEOTIDE SEQUENCE [LARGE SCALE GENOMIC DNA]</scope>
    <source>
        <strain evidence="1 2">DSM 22891</strain>
    </source>
</reference>
<accession>A0A3D9V074</accession>
<gene>
    <name evidence="1" type="ORF">DFJ64_0245</name>
</gene>
<proteinExistence type="predicted"/>
<dbReference type="EMBL" id="QTUC01000001">
    <property type="protein sequence ID" value="REF34879.1"/>
    <property type="molecule type" value="Genomic_DNA"/>
</dbReference>
<dbReference type="InterPro" id="IPR021889">
    <property type="entry name" value="DUF3500"/>
</dbReference>
<evidence type="ECO:0000313" key="1">
    <source>
        <dbReference type="EMBL" id="REF34879.1"/>
    </source>
</evidence>
<dbReference type="Pfam" id="PF12006">
    <property type="entry name" value="DUF3500"/>
    <property type="match status" value="1"/>
</dbReference>
<dbReference type="PANTHER" id="PTHR37489">
    <property type="entry name" value="DUF3500 DOMAIN-CONTAINING PROTEIN"/>
    <property type="match status" value="1"/>
</dbReference>
<protein>
    <submittedName>
        <fullName evidence="1">Uncharacterized protein DUF3500</fullName>
    </submittedName>
</protein>
<dbReference type="PANTHER" id="PTHR37489:SF1">
    <property type="entry name" value="DUF3500 DOMAIN-CONTAINING PROTEIN"/>
    <property type="match status" value="1"/>
</dbReference>